<evidence type="ECO:0000256" key="1">
    <source>
        <dbReference type="ARBA" id="ARBA00000085"/>
    </source>
</evidence>
<dbReference type="InterPro" id="IPR052994">
    <property type="entry name" value="Tiny_macrocysts_regulators"/>
</dbReference>
<keyword evidence="6" id="KW-0067">ATP-binding</keyword>
<keyword evidence="4" id="KW-0547">Nucleotide-binding</keyword>
<gene>
    <name evidence="10" type="ORF">SCLO_2000830</name>
</gene>
<keyword evidence="10" id="KW-0614">Plasmid</keyword>
<dbReference type="FunFam" id="3.30.450.20:FF:000060">
    <property type="entry name" value="Sensor protein FixL"/>
    <property type="match status" value="1"/>
</dbReference>
<dbReference type="CDD" id="cd00130">
    <property type="entry name" value="PAS"/>
    <property type="match status" value="1"/>
</dbReference>
<organism evidence="10 11">
    <name type="scientific">Sphingobium cloacae</name>
    <dbReference type="NCBI Taxonomy" id="120107"/>
    <lineage>
        <taxon>Bacteria</taxon>
        <taxon>Pseudomonadati</taxon>
        <taxon>Pseudomonadota</taxon>
        <taxon>Alphaproteobacteria</taxon>
        <taxon>Sphingomonadales</taxon>
        <taxon>Sphingomonadaceae</taxon>
        <taxon>Sphingobium</taxon>
    </lineage>
</organism>
<accession>A0A1E1F7C2</accession>
<dbReference type="Pfam" id="PF00989">
    <property type="entry name" value="PAS"/>
    <property type="match status" value="1"/>
</dbReference>
<evidence type="ECO:0000256" key="4">
    <source>
        <dbReference type="ARBA" id="ARBA00022741"/>
    </source>
</evidence>
<comment type="function">
    <text evidence="7">Putative oxygen sensor; modulates the activity of FixJ, a transcriptional activator of nitrogen fixation fixK gene. FixL probably acts as a kinase that phosphorylates FixJ.</text>
</comment>
<dbReference type="GO" id="GO:0005524">
    <property type="term" value="F:ATP binding"/>
    <property type="evidence" value="ECO:0007669"/>
    <property type="project" value="UniProtKB-KW"/>
</dbReference>
<dbReference type="PANTHER" id="PTHR31600:SF2">
    <property type="entry name" value="GAMETE ENRICHED GENE 10 PROTEIN-RELATED"/>
    <property type="match status" value="1"/>
</dbReference>
<keyword evidence="3" id="KW-0808">Transferase</keyword>
<dbReference type="GO" id="GO:0004673">
    <property type="term" value="F:protein histidine kinase activity"/>
    <property type="evidence" value="ECO:0007669"/>
    <property type="project" value="UniProtKB-EC"/>
</dbReference>
<evidence type="ECO:0000256" key="8">
    <source>
        <dbReference type="ARBA" id="ARBA00070616"/>
    </source>
</evidence>
<dbReference type="PROSITE" id="PS50112">
    <property type="entry name" value="PAS"/>
    <property type="match status" value="1"/>
</dbReference>
<evidence type="ECO:0000256" key="2">
    <source>
        <dbReference type="ARBA" id="ARBA00012438"/>
    </source>
</evidence>
<evidence type="ECO:0000259" key="9">
    <source>
        <dbReference type="PROSITE" id="PS50112"/>
    </source>
</evidence>
<dbReference type="Proteomes" id="UP000218272">
    <property type="component" value="Plasmid pSCLO_2"/>
</dbReference>
<comment type="catalytic activity">
    <reaction evidence="1">
        <text>ATP + protein L-histidine = ADP + protein N-phospho-L-histidine.</text>
        <dbReference type="EC" id="2.7.13.3"/>
    </reaction>
</comment>
<dbReference type="GO" id="GO:0006355">
    <property type="term" value="P:regulation of DNA-templated transcription"/>
    <property type="evidence" value="ECO:0007669"/>
    <property type="project" value="InterPro"/>
</dbReference>
<feature type="domain" description="PAS" evidence="9">
    <location>
        <begin position="1"/>
        <end position="60"/>
    </location>
</feature>
<evidence type="ECO:0000313" key="11">
    <source>
        <dbReference type="Proteomes" id="UP000218272"/>
    </source>
</evidence>
<reference evidence="10 11" key="1">
    <citation type="submission" date="2016-10" db="EMBL/GenBank/DDBJ databases">
        <title>Complete Genome Sequence of the Nonylphenol-Degrading Bacterium Sphingobium cloacae JCM 10874T.</title>
        <authorList>
            <person name="Ootsuka M."/>
            <person name="Nishizawa T."/>
            <person name="Ohta H."/>
        </authorList>
    </citation>
    <scope>NUCLEOTIDE SEQUENCE [LARGE SCALE GENOMIC DNA]</scope>
    <source>
        <strain evidence="10 11">JCM 10874</strain>
        <plasmid evidence="11">psclo_2 dna</plasmid>
    </source>
</reference>
<dbReference type="AlphaFoldDB" id="A0A1E1F7C2"/>
<dbReference type="Gene3D" id="3.30.450.20">
    <property type="entry name" value="PAS domain"/>
    <property type="match status" value="1"/>
</dbReference>
<dbReference type="InterPro" id="IPR013767">
    <property type="entry name" value="PAS_fold"/>
</dbReference>
<evidence type="ECO:0000313" key="10">
    <source>
        <dbReference type="EMBL" id="BAV66416.1"/>
    </source>
</evidence>
<dbReference type="InterPro" id="IPR000014">
    <property type="entry name" value="PAS"/>
</dbReference>
<sequence length="123" mass="13715">MPDAMIIIDETGAITSFSAAAQRLFGYSEAELVGRNVSCLMPQPDRDRHDEYLAHYLQTGERRIIGLGRVVVGQRRDGSTFPMQLTADSQDYRSGQTRLAKIMVRPSAAILMNCTFIFTKAND</sequence>
<evidence type="ECO:0000256" key="7">
    <source>
        <dbReference type="ARBA" id="ARBA00059827"/>
    </source>
</evidence>
<evidence type="ECO:0000256" key="6">
    <source>
        <dbReference type="ARBA" id="ARBA00022840"/>
    </source>
</evidence>
<dbReference type="PANTHER" id="PTHR31600">
    <property type="entry name" value="TINY MACROCYSTS PROTEIN B-RELATED"/>
    <property type="match status" value="1"/>
</dbReference>
<name>A0A1E1F7C2_9SPHN</name>
<protein>
    <recommendedName>
        <fullName evidence="8">Sensor protein FixL</fullName>
        <ecNumber evidence="2">2.7.13.3</ecNumber>
    </recommendedName>
</protein>
<geneLocation type="plasmid" evidence="11">
    <name>psclo_2 dna</name>
</geneLocation>
<dbReference type="EC" id="2.7.13.3" evidence="2"/>
<dbReference type="SMART" id="SM00091">
    <property type="entry name" value="PAS"/>
    <property type="match status" value="1"/>
</dbReference>
<dbReference type="NCBIfam" id="TIGR00229">
    <property type="entry name" value="sensory_box"/>
    <property type="match status" value="1"/>
</dbReference>
<dbReference type="KEGG" id="sclo:SCLO_2000830"/>
<proteinExistence type="predicted"/>
<dbReference type="InterPro" id="IPR035965">
    <property type="entry name" value="PAS-like_dom_sf"/>
</dbReference>
<evidence type="ECO:0000256" key="3">
    <source>
        <dbReference type="ARBA" id="ARBA00022679"/>
    </source>
</evidence>
<dbReference type="EMBL" id="AP017656">
    <property type="protein sequence ID" value="BAV66416.1"/>
    <property type="molecule type" value="Genomic_DNA"/>
</dbReference>
<evidence type="ECO:0000256" key="5">
    <source>
        <dbReference type="ARBA" id="ARBA00022777"/>
    </source>
</evidence>
<keyword evidence="11" id="KW-1185">Reference proteome</keyword>
<dbReference type="SUPFAM" id="SSF55785">
    <property type="entry name" value="PYP-like sensor domain (PAS domain)"/>
    <property type="match status" value="1"/>
</dbReference>
<keyword evidence="5 10" id="KW-0418">Kinase</keyword>